<dbReference type="Pfam" id="PF13378">
    <property type="entry name" value="MR_MLE_C"/>
    <property type="match status" value="1"/>
</dbReference>
<comment type="catalytic activity">
    <reaction evidence="7">
        <text>(1R,6R)-6-hydroxy-2-succinyl-cyclohexa-2,4-diene-1-carboxylate = 2-succinylbenzoate + H2O</text>
        <dbReference type="Rhea" id="RHEA:10196"/>
        <dbReference type="ChEBI" id="CHEBI:15377"/>
        <dbReference type="ChEBI" id="CHEBI:18325"/>
        <dbReference type="ChEBI" id="CHEBI:58689"/>
        <dbReference type="EC" id="4.2.1.113"/>
    </reaction>
</comment>
<feature type="binding site" evidence="7">
    <location>
        <position position="188"/>
    </location>
    <ligand>
        <name>Mg(2+)</name>
        <dbReference type="ChEBI" id="CHEBI:18420"/>
    </ligand>
</feature>
<comment type="pathway">
    <text evidence="7">Quinol/quinone metabolism; 1,4-dihydroxy-2-naphthoate biosynthesis; 1,4-dihydroxy-2-naphthoate from chorismate: step 4/7.</text>
</comment>
<dbReference type="SFLD" id="SFLDF00009">
    <property type="entry name" value="o-succinylbenzoate_synthase"/>
    <property type="match status" value="1"/>
</dbReference>
<feature type="active site" description="Proton donor" evidence="7">
    <location>
        <position position="163"/>
    </location>
</feature>
<protein>
    <recommendedName>
        <fullName evidence="6 7">o-succinylbenzoate synthase</fullName>
        <shortName evidence="7">OSB synthase</shortName>
        <shortName evidence="7">OSBS</shortName>
        <ecNumber evidence="6 7">4.2.1.113</ecNumber>
    </recommendedName>
    <alternativeName>
        <fullName evidence="7">4-(2'-carboxyphenyl)-4-oxybutyric acid synthase</fullName>
    </alternativeName>
    <alternativeName>
        <fullName evidence="7">o-succinylbenzoic acid synthase</fullName>
    </alternativeName>
</protein>
<dbReference type="GO" id="GO:0000287">
    <property type="term" value="F:magnesium ion binding"/>
    <property type="evidence" value="ECO:0007669"/>
    <property type="project" value="UniProtKB-UniRule"/>
</dbReference>
<dbReference type="InterPro" id="IPR013342">
    <property type="entry name" value="Mandelate_racemase_C"/>
</dbReference>
<feature type="binding site" evidence="7">
    <location>
        <position position="238"/>
    </location>
    <ligand>
        <name>Mg(2+)</name>
        <dbReference type="ChEBI" id="CHEBI:18420"/>
    </ligand>
</feature>
<dbReference type="InterPro" id="IPR036849">
    <property type="entry name" value="Enolase-like_C_sf"/>
</dbReference>
<dbReference type="RefSeq" id="WP_160918498.1">
    <property type="nucleotide sequence ID" value="NZ_WMEY01000002.1"/>
</dbReference>
<gene>
    <name evidence="7 9" type="primary">menC</name>
    <name evidence="9" type="ORF">GLW07_04785</name>
</gene>
<evidence type="ECO:0000256" key="6">
    <source>
        <dbReference type="ARBA" id="ARBA00029491"/>
    </source>
</evidence>
<comment type="similarity">
    <text evidence="7">Belongs to the mandelate racemase/muconate lactonizing enzyme family. MenC type 2 subfamily.</text>
</comment>
<evidence type="ECO:0000313" key="9">
    <source>
        <dbReference type="EMBL" id="MYL62668.1"/>
    </source>
</evidence>
<dbReference type="GO" id="GO:0043748">
    <property type="term" value="F:O-succinylbenzoate synthase activity"/>
    <property type="evidence" value="ECO:0007669"/>
    <property type="project" value="UniProtKB-EC"/>
</dbReference>
<dbReference type="Pfam" id="PF02746">
    <property type="entry name" value="MR_MLE_N"/>
    <property type="match status" value="1"/>
</dbReference>
<dbReference type="InterPro" id="IPR047585">
    <property type="entry name" value="MenC"/>
</dbReference>
<feature type="active site" description="Proton acceptor" evidence="7">
    <location>
        <position position="262"/>
    </location>
</feature>
<dbReference type="EC" id="4.2.1.113" evidence="6 7"/>
<dbReference type="GO" id="GO:0009234">
    <property type="term" value="P:menaquinone biosynthetic process"/>
    <property type="evidence" value="ECO:0007669"/>
    <property type="project" value="UniProtKB-UniRule"/>
</dbReference>
<comment type="pathway">
    <text evidence="7">Quinol/quinone metabolism; menaquinone biosynthesis.</text>
</comment>
<dbReference type="PANTHER" id="PTHR48073:SF5">
    <property type="entry name" value="O-SUCCINYLBENZOATE SYNTHASE"/>
    <property type="match status" value="1"/>
</dbReference>
<evidence type="ECO:0000259" key="8">
    <source>
        <dbReference type="SMART" id="SM00922"/>
    </source>
</evidence>
<dbReference type="Gene3D" id="3.30.390.10">
    <property type="entry name" value="Enolase-like, N-terminal domain"/>
    <property type="match status" value="1"/>
</dbReference>
<proteinExistence type="inferred from homology"/>
<dbReference type="SUPFAM" id="SSF51604">
    <property type="entry name" value="Enolase C-terminal domain-like"/>
    <property type="match status" value="1"/>
</dbReference>
<evidence type="ECO:0000256" key="5">
    <source>
        <dbReference type="ARBA" id="ARBA00023239"/>
    </source>
</evidence>
<dbReference type="HAMAP" id="MF_01933">
    <property type="entry name" value="MenC_2"/>
    <property type="match status" value="1"/>
</dbReference>
<dbReference type="NCBIfam" id="TIGR01928">
    <property type="entry name" value="menC_lowGC_arch"/>
    <property type="match status" value="1"/>
</dbReference>
<sequence length="366" mass="40619">MIIESVTLHHIKMNLKTPFGNSLETVSDRDLIIVEVNNAEGNSGFGEGVAFTTPWYTEETLQTSWHMLRDIMIPLVKKRFIAHPSEVNGMLSGIRRNPMAKYAIEGAIWDLYAKKEGISLSKALGGTLKKIKAGVAVGASDQETMLEEISNRILEGYERIKVKIKPSQDVSILKAIRERYPNLSLMADANSAYTLRDIDQLKALDGFNLLMIEQPLAADDIVDHAKLQRELKTPICLDESIASFDDARRALDLNSCQVINIKPGRVGGLTASKMIHDLCDERGVPVWCGGMLESGIGRAHNIALSSLSNFVIPGDISASTRYWERDIIHPEVIVEEGYINVPEGNGIGYELNRKELSRVTVVKEVY</sequence>
<evidence type="ECO:0000256" key="1">
    <source>
        <dbReference type="ARBA" id="ARBA00001968"/>
    </source>
</evidence>
<dbReference type="InterPro" id="IPR010197">
    <property type="entry name" value="OSBS/NAAAR"/>
</dbReference>
<dbReference type="InterPro" id="IPR029065">
    <property type="entry name" value="Enolase_C-like"/>
</dbReference>
<comment type="caution">
    <text evidence="9">The sequence shown here is derived from an EMBL/GenBank/DDBJ whole genome shotgun (WGS) entry which is preliminary data.</text>
</comment>
<evidence type="ECO:0000256" key="2">
    <source>
        <dbReference type="ARBA" id="ARBA00022428"/>
    </source>
</evidence>
<keyword evidence="4 7" id="KW-0460">Magnesium</keyword>
<name>A0A845EVU0_9BACL</name>
<dbReference type="Proteomes" id="UP000447833">
    <property type="component" value="Unassembled WGS sequence"/>
</dbReference>
<dbReference type="EMBL" id="WMEY01000002">
    <property type="protein sequence ID" value="MYL62668.1"/>
    <property type="molecule type" value="Genomic_DNA"/>
</dbReference>
<dbReference type="InterPro" id="IPR029017">
    <property type="entry name" value="Enolase-like_N"/>
</dbReference>
<dbReference type="Gene3D" id="3.20.20.120">
    <property type="entry name" value="Enolase-like C-terminal domain"/>
    <property type="match status" value="1"/>
</dbReference>
<feature type="domain" description="Mandelate racemase/muconate lactonizing enzyme C-terminal" evidence="8">
    <location>
        <begin position="142"/>
        <end position="234"/>
    </location>
</feature>
<reference evidence="9 10" key="1">
    <citation type="submission" date="2019-11" db="EMBL/GenBank/DDBJ databases">
        <title>Genome sequences of 17 halophilic strains isolated from different environments.</title>
        <authorList>
            <person name="Furrow R.E."/>
        </authorList>
    </citation>
    <scope>NUCLEOTIDE SEQUENCE [LARGE SCALE GENOMIC DNA]</scope>
    <source>
        <strain evidence="9 10">22506_14_FS</strain>
    </source>
</reference>
<dbReference type="SFLD" id="SFLDG00180">
    <property type="entry name" value="muconate_cycloisomerase"/>
    <property type="match status" value="1"/>
</dbReference>
<evidence type="ECO:0000256" key="4">
    <source>
        <dbReference type="ARBA" id="ARBA00022842"/>
    </source>
</evidence>
<dbReference type="GO" id="GO:0016854">
    <property type="term" value="F:racemase and epimerase activity"/>
    <property type="evidence" value="ECO:0007669"/>
    <property type="project" value="UniProtKB-ARBA"/>
</dbReference>
<dbReference type="CDD" id="cd03317">
    <property type="entry name" value="NAAAR"/>
    <property type="match status" value="1"/>
</dbReference>
<dbReference type="SFLD" id="SFLDS00001">
    <property type="entry name" value="Enolase"/>
    <property type="match status" value="1"/>
</dbReference>
<dbReference type="SUPFAM" id="SSF54826">
    <property type="entry name" value="Enolase N-terminal domain-like"/>
    <property type="match status" value="1"/>
</dbReference>
<keyword evidence="3 7" id="KW-0479">Metal-binding</keyword>
<dbReference type="PANTHER" id="PTHR48073">
    <property type="entry name" value="O-SUCCINYLBENZOATE SYNTHASE-RELATED"/>
    <property type="match status" value="1"/>
</dbReference>
<feature type="binding site" evidence="7">
    <location>
        <position position="213"/>
    </location>
    <ligand>
        <name>Mg(2+)</name>
        <dbReference type="ChEBI" id="CHEBI:18420"/>
    </ligand>
</feature>
<dbReference type="UniPathway" id="UPA01057">
    <property type="reaction ID" value="UER00165"/>
</dbReference>
<keyword evidence="5 7" id="KW-0456">Lyase</keyword>
<comment type="function">
    <text evidence="7">Converts 2-succinyl-6-hydroxy-2,4-cyclohexadiene-1-carboxylate (SHCHC) to 2-succinylbenzoate (OSB).</text>
</comment>
<dbReference type="UniPathway" id="UPA00079"/>
<dbReference type="AlphaFoldDB" id="A0A845EVU0"/>
<evidence type="ECO:0000256" key="7">
    <source>
        <dbReference type="HAMAP-Rule" id="MF_01933"/>
    </source>
</evidence>
<keyword evidence="2 7" id="KW-0474">Menaquinone biosynthesis</keyword>
<comment type="cofactor">
    <cofactor evidence="1 7">
        <name>a divalent metal cation</name>
        <dbReference type="ChEBI" id="CHEBI:60240"/>
    </cofactor>
</comment>
<organism evidence="9 10">
    <name type="scientific">Guptibacillus hwajinpoensis</name>
    <dbReference type="NCBI Taxonomy" id="208199"/>
    <lineage>
        <taxon>Bacteria</taxon>
        <taxon>Bacillati</taxon>
        <taxon>Bacillota</taxon>
        <taxon>Bacilli</taxon>
        <taxon>Bacillales</taxon>
        <taxon>Guptibacillaceae</taxon>
        <taxon>Guptibacillus</taxon>
    </lineage>
</organism>
<dbReference type="InterPro" id="IPR013341">
    <property type="entry name" value="Mandelate_racemase_N_dom"/>
</dbReference>
<evidence type="ECO:0000313" key="10">
    <source>
        <dbReference type="Proteomes" id="UP000447833"/>
    </source>
</evidence>
<dbReference type="SMART" id="SM00922">
    <property type="entry name" value="MR_MLE"/>
    <property type="match status" value="1"/>
</dbReference>
<accession>A0A845EVU0</accession>
<evidence type="ECO:0000256" key="3">
    <source>
        <dbReference type="ARBA" id="ARBA00022723"/>
    </source>
</evidence>